<protein>
    <recommendedName>
        <fullName evidence="2">THO1-MOS11 C-terminal domain-containing protein</fullName>
    </recommendedName>
</protein>
<feature type="compositionally biased region" description="Low complexity" evidence="1">
    <location>
        <begin position="1"/>
        <end position="17"/>
    </location>
</feature>
<feature type="region of interest" description="Disordered" evidence="1">
    <location>
        <begin position="158"/>
        <end position="187"/>
    </location>
</feature>
<evidence type="ECO:0000313" key="3">
    <source>
        <dbReference type="EMBL" id="KAK8994637.1"/>
    </source>
</evidence>
<proteinExistence type="predicted"/>
<dbReference type="Pfam" id="PF18592">
    <property type="entry name" value="Tho1_MOS11_C"/>
    <property type="match status" value="1"/>
</dbReference>
<feature type="compositionally biased region" description="Basic and acidic residues" evidence="1">
    <location>
        <begin position="90"/>
        <end position="101"/>
    </location>
</feature>
<dbReference type="PANTHER" id="PTHR47701">
    <property type="entry name" value="PROTEIN MODIFIER OF SNC1 11"/>
    <property type="match status" value="1"/>
</dbReference>
<dbReference type="Proteomes" id="UP001396334">
    <property type="component" value="Unassembled WGS sequence"/>
</dbReference>
<reference evidence="3 4" key="1">
    <citation type="journal article" date="2024" name="G3 (Bethesda)">
        <title>Genome assembly of Hibiscus sabdariffa L. provides insights into metabolisms of medicinal natural products.</title>
        <authorList>
            <person name="Kim T."/>
        </authorList>
    </citation>
    <scope>NUCLEOTIDE SEQUENCE [LARGE SCALE GENOMIC DNA]</scope>
    <source>
        <strain evidence="3">TK-2024</strain>
        <tissue evidence="3">Old leaves</tissue>
    </source>
</reference>
<dbReference type="PANTHER" id="PTHR47701:SF2">
    <property type="entry name" value="PROTEIN MODIFIER OF SNC1 11"/>
    <property type="match status" value="1"/>
</dbReference>
<gene>
    <name evidence="3" type="ORF">V6N11_045712</name>
</gene>
<dbReference type="InterPro" id="IPR044209">
    <property type="entry name" value="MOS11"/>
</dbReference>
<accession>A0ABR2Q2D5</accession>
<comment type="caution">
    <text evidence="3">The sequence shown here is derived from an EMBL/GenBank/DDBJ whole genome shotgun (WGS) entry which is preliminary data.</text>
</comment>
<keyword evidence="4" id="KW-1185">Reference proteome</keyword>
<feature type="domain" description="THO1-MOS11 C-terminal" evidence="2">
    <location>
        <begin position="72"/>
        <end position="103"/>
    </location>
</feature>
<evidence type="ECO:0000256" key="1">
    <source>
        <dbReference type="SAM" id="MobiDB-lite"/>
    </source>
</evidence>
<dbReference type="EMBL" id="JBBPBN010000047">
    <property type="protein sequence ID" value="KAK8994637.1"/>
    <property type="molecule type" value="Genomic_DNA"/>
</dbReference>
<sequence length="282" mass="30441">MATTADETFATASTAAAPSSVEDPAPPSTDKLDPPCSDTPASEISLKESEGSKASGTMVSSVAGGGSGPVNDTQKKIRRAERFGLPVKLSEQEKRNSRAERFGAAPSTNGSEASKQSEDLKRKARAERFGLSVPSKAADEEAKKKACLARFAPESKLDTMEEEKRKARAIRFSNPPSSPSSQENGKGNMEPVGHLISCFSGGSYCWKGWWRNLNTSFLIVRSSGVLTICDPLSGFFTMFSFQPLNSYTQHSYGFYSPGAAYMGINHEPSPVVLTYLKSYKEH</sequence>
<evidence type="ECO:0000259" key="2">
    <source>
        <dbReference type="Pfam" id="PF18592"/>
    </source>
</evidence>
<feature type="region of interest" description="Disordered" evidence="1">
    <location>
        <begin position="1"/>
        <end position="127"/>
    </location>
</feature>
<dbReference type="InterPro" id="IPR040746">
    <property type="entry name" value="THO1_MOS11_C"/>
</dbReference>
<evidence type="ECO:0000313" key="4">
    <source>
        <dbReference type="Proteomes" id="UP001396334"/>
    </source>
</evidence>
<name>A0ABR2Q2D5_9ROSI</name>
<organism evidence="3 4">
    <name type="scientific">Hibiscus sabdariffa</name>
    <name type="common">roselle</name>
    <dbReference type="NCBI Taxonomy" id="183260"/>
    <lineage>
        <taxon>Eukaryota</taxon>
        <taxon>Viridiplantae</taxon>
        <taxon>Streptophyta</taxon>
        <taxon>Embryophyta</taxon>
        <taxon>Tracheophyta</taxon>
        <taxon>Spermatophyta</taxon>
        <taxon>Magnoliopsida</taxon>
        <taxon>eudicotyledons</taxon>
        <taxon>Gunneridae</taxon>
        <taxon>Pentapetalae</taxon>
        <taxon>rosids</taxon>
        <taxon>malvids</taxon>
        <taxon>Malvales</taxon>
        <taxon>Malvaceae</taxon>
        <taxon>Malvoideae</taxon>
        <taxon>Hibiscus</taxon>
    </lineage>
</organism>